<dbReference type="RefSeq" id="WP_145088630.1">
    <property type="nucleotide sequence ID" value="NZ_CP036274.1"/>
</dbReference>
<dbReference type="OrthoDB" id="41724at2"/>
<evidence type="ECO:0000313" key="2">
    <source>
        <dbReference type="EMBL" id="QDU27644.1"/>
    </source>
</evidence>
<feature type="chain" id="PRO_5022197594" evidence="1">
    <location>
        <begin position="23"/>
        <end position="665"/>
    </location>
</feature>
<dbReference type="Proteomes" id="UP000315017">
    <property type="component" value="Chromosome"/>
</dbReference>
<proteinExistence type="predicted"/>
<accession>A0A517YBP9</accession>
<dbReference type="PANTHER" id="PTHR44103:SF1">
    <property type="entry name" value="PROPROTEIN CONVERTASE P"/>
    <property type="match status" value="1"/>
</dbReference>
<organism evidence="2 3">
    <name type="scientific">Anatilimnocola aggregata</name>
    <dbReference type="NCBI Taxonomy" id="2528021"/>
    <lineage>
        <taxon>Bacteria</taxon>
        <taxon>Pseudomonadati</taxon>
        <taxon>Planctomycetota</taxon>
        <taxon>Planctomycetia</taxon>
        <taxon>Pirellulales</taxon>
        <taxon>Pirellulaceae</taxon>
        <taxon>Anatilimnocola</taxon>
    </lineage>
</organism>
<gene>
    <name evidence="2" type="ORF">ETAA8_27320</name>
</gene>
<dbReference type="Gene3D" id="2.130.10.130">
    <property type="entry name" value="Integrin alpha, N-terminal"/>
    <property type="match status" value="2"/>
</dbReference>
<dbReference type="KEGG" id="aagg:ETAA8_27320"/>
<dbReference type="AlphaFoldDB" id="A0A517YBP9"/>
<dbReference type="PANTHER" id="PTHR44103">
    <property type="entry name" value="PROPROTEIN CONVERTASE P"/>
    <property type="match status" value="1"/>
</dbReference>
<name>A0A517YBP9_9BACT</name>
<dbReference type="InterPro" id="IPR028994">
    <property type="entry name" value="Integrin_alpha_N"/>
</dbReference>
<dbReference type="EMBL" id="CP036274">
    <property type="protein sequence ID" value="QDU27644.1"/>
    <property type="molecule type" value="Genomic_DNA"/>
</dbReference>
<dbReference type="SUPFAM" id="SSF69318">
    <property type="entry name" value="Integrin alpha N-terminal domain"/>
    <property type="match status" value="2"/>
</dbReference>
<feature type="signal peptide" evidence="1">
    <location>
        <begin position="1"/>
        <end position="22"/>
    </location>
</feature>
<protein>
    <submittedName>
        <fullName evidence="2">FG-GAP repeat protein</fullName>
    </submittedName>
</protein>
<sequence length="665" mass="72859" precursor="true">MRVVLACFACLAFSLVSAVAPAAELERLKHNNPGLVVDLGVGLWAWPVPADADGDGDNDLIVVCPDVPYNGTYLFENTAGKVKLPVFKPAKKLSNGAFQVSPSYVVDSAGKTTVRVLTPGNEYPDFLRTGLTSPQKLPLTVNVHGSKIRFNQWRYVDYNGDGNLDLTIGIEDWADYGWDRAFNEQGEWTRGPLHGQIYLRLNRGTNDAPEYAEPVKIQAAGKVLDTFGCPSQSFADFDGDGDLDLICGEFLDGFTYFQNVGSRTEPEYAAGERITHQGQPLRMDLQMLIVVPFDWDDDGDADLIVGQEDGRVALVENVGQQKNKMPEFALPQFFQQAADEVKFGVLCTPVGFDWDGDGNEDIVSGNSAGYIGWVENLGTAEKASTPKFAAPQMLAADGETIRIQAGSNGSIQGPAEAKWGYTTISVADWDQDGLPDIVANSILGRIVWWKNVGSRQVPKLGKMKSVQVEWPGAPPKPAWTWWTPREKELATQWRTTPLVHDFNGDGLVDLAMLDPDGYLVLFPRARVPATSEFPFGQLVLLPPQRIFYGIGGSEFDGGGKKLNQTDGLLRLNVGEAGKSGRRKLTVADWDGDGLTDLITNGRNATFFKCLANSKERIELQDTRALDQRQLAGHDTSPTTVDWNGDGKRDLLVGAEDGFLYFKLNE</sequence>
<evidence type="ECO:0000256" key="1">
    <source>
        <dbReference type="SAM" id="SignalP"/>
    </source>
</evidence>
<keyword evidence="3" id="KW-1185">Reference proteome</keyword>
<evidence type="ECO:0000313" key="3">
    <source>
        <dbReference type="Proteomes" id="UP000315017"/>
    </source>
</evidence>
<keyword evidence="1" id="KW-0732">Signal</keyword>
<reference evidence="2 3" key="1">
    <citation type="submission" date="2019-02" db="EMBL/GenBank/DDBJ databases">
        <title>Deep-cultivation of Planctomycetes and their phenomic and genomic characterization uncovers novel biology.</title>
        <authorList>
            <person name="Wiegand S."/>
            <person name="Jogler M."/>
            <person name="Boedeker C."/>
            <person name="Pinto D."/>
            <person name="Vollmers J."/>
            <person name="Rivas-Marin E."/>
            <person name="Kohn T."/>
            <person name="Peeters S.H."/>
            <person name="Heuer A."/>
            <person name="Rast P."/>
            <person name="Oberbeckmann S."/>
            <person name="Bunk B."/>
            <person name="Jeske O."/>
            <person name="Meyerdierks A."/>
            <person name="Storesund J.E."/>
            <person name="Kallscheuer N."/>
            <person name="Luecker S."/>
            <person name="Lage O.M."/>
            <person name="Pohl T."/>
            <person name="Merkel B.J."/>
            <person name="Hornburger P."/>
            <person name="Mueller R.-W."/>
            <person name="Bruemmer F."/>
            <person name="Labrenz M."/>
            <person name="Spormann A.M."/>
            <person name="Op den Camp H."/>
            <person name="Overmann J."/>
            <person name="Amann R."/>
            <person name="Jetten M.S.M."/>
            <person name="Mascher T."/>
            <person name="Medema M.H."/>
            <person name="Devos D.P."/>
            <person name="Kaster A.-K."/>
            <person name="Ovreas L."/>
            <person name="Rohde M."/>
            <person name="Galperin M.Y."/>
            <person name="Jogler C."/>
        </authorList>
    </citation>
    <scope>NUCLEOTIDE SEQUENCE [LARGE SCALE GENOMIC DNA]</scope>
    <source>
        <strain evidence="2 3">ETA_A8</strain>
    </source>
</reference>